<protein>
    <submittedName>
        <fullName evidence="2">Integrase</fullName>
    </submittedName>
</protein>
<dbReference type="SUPFAM" id="SSF81606">
    <property type="entry name" value="PP2C-like"/>
    <property type="match status" value="1"/>
</dbReference>
<dbReference type="AlphaFoldDB" id="A0A4R5AW32"/>
<dbReference type="InterPro" id="IPR001932">
    <property type="entry name" value="PPM-type_phosphatase-like_dom"/>
</dbReference>
<sequence length="269" mass="29592">MNVSFATAGKAPKAVNEDYVAAAPDMVVLLDGSGLPPESDIGCKHGLPWFVRFLAARFMDEARNTDESLTHALRRAIAATSAAHADTCDPMHPQSPSATVVAVRTTASRQVDWLVLGDSFVVLRDGEGFKAFTDQRLKQSAVQQRNSLRQANTGDHGLWAALVAEERRLRNHPDGYWVAAGEPAAAEHALTGTTPVHDLTHALLLSDGGARPVEPFGVTTWEECFDRLIHRGMRSWLDHVRDVENTDPDRTRWARSKRHDDATIALIEF</sequence>
<organism evidence="2 3">
    <name type="scientific">Actinomadura rubrisoli</name>
    <dbReference type="NCBI Taxonomy" id="2530368"/>
    <lineage>
        <taxon>Bacteria</taxon>
        <taxon>Bacillati</taxon>
        <taxon>Actinomycetota</taxon>
        <taxon>Actinomycetes</taxon>
        <taxon>Streptosporangiales</taxon>
        <taxon>Thermomonosporaceae</taxon>
        <taxon>Actinomadura</taxon>
    </lineage>
</organism>
<gene>
    <name evidence="2" type="ORF">E1298_32065</name>
</gene>
<evidence type="ECO:0000313" key="3">
    <source>
        <dbReference type="Proteomes" id="UP000294513"/>
    </source>
</evidence>
<feature type="domain" description="PPM-type phosphatase" evidence="1">
    <location>
        <begin position="16"/>
        <end position="237"/>
    </location>
</feature>
<evidence type="ECO:0000313" key="2">
    <source>
        <dbReference type="EMBL" id="TDD74832.1"/>
    </source>
</evidence>
<dbReference type="Pfam" id="PF13672">
    <property type="entry name" value="PP2C_2"/>
    <property type="match status" value="1"/>
</dbReference>
<dbReference type="EMBL" id="SMKU01000230">
    <property type="protein sequence ID" value="TDD74832.1"/>
    <property type="molecule type" value="Genomic_DNA"/>
</dbReference>
<name>A0A4R5AW32_9ACTN</name>
<dbReference type="RefSeq" id="WP_131899947.1">
    <property type="nucleotide sequence ID" value="NZ_SMKU01000230.1"/>
</dbReference>
<evidence type="ECO:0000259" key="1">
    <source>
        <dbReference type="Pfam" id="PF13672"/>
    </source>
</evidence>
<comment type="caution">
    <text evidence="2">The sequence shown here is derived from an EMBL/GenBank/DDBJ whole genome shotgun (WGS) entry which is preliminary data.</text>
</comment>
<keyword evidence="3" id="KW-1185">Reference proteome</keyword>
<dbReference type="InterPro" id="IPR036457">
    <property type="entry name" value="PPM-type-like_dom_sf"/>
</dbReference>
<proteinExistence type="predicted"/>
<reference evidence="2 3" key="1">
    <citation type="submission" date="2019-03" db="EMBL/GenBank/DDBJ databases">
        <title>Draft genome sequences of novel Actinobacteria.</title>
        <authorList>
            <person name="Sahin N."/>
            <person name="Ay H."/>
            <person name="Saygin H."/>
        </authorList>
    </citation>
    <scope>NUCLEOTIDE SEQUENCE [LARGE SCALE GENOMIC DNA]</scope>
    <source>
        <strain evidence="2 3">H3C3</strain>
    </source>
</reference>
<dbReference type="Gene3D" id="3.60.40.10">
    <property type="entry name" value="PPM-type phosphatase domain"/>
    <property type="match status" value="1"/>
</dbReference>
<dbReference type="Proteomes" id="UP000294513">
    <property type="component" value="Unassembled WGS sequence"/>
</dbReference>
<accession>A0A4R5AW32</accession>
<dbReference type="OrthoDB" id="3190646at2"/>